<organism evidence="1 2">
    <name type="scientific">Paraconexibacter antarcticus</name>
    <dbReference type="NCBI Taxonomy" id="2949664"/>
    <lineage>
        <taxon>Bacteria</taxon>
        <taxon>Bacillati</taxon>
        <taxon>Actinomycetota</taxon>
        <taxon>Thermoleophilia</taxon>
        <taxon>Solirubrobacterales</taxon>
        <taxon>Paraconexibacteraceae</taxon>
        <taxon>Paraconexibacter</taxon>
    </lineage>
</organism>
<proteinExistence type="predicted"/>
<dbReference type="EMBL" id="CP098502">
    <property type="protein sequence ID" value="UTI62996.1"/>
    <property type="molecule type" value="Genomic_DNA"/>
</dbReference>
<keyword evidence="2" id="KW-1185">Reference proteome</keyword>
<evidence type="ECO:0000313" key="1">
    <source>
        <dbReference type="EMBL" id="UTI62996.1"/>
    </source>
</evidence>
<evidence type="ECO:0008006" key="3">
    <source>
        <dbReference type="Google" id="ProtNLM"/>
    </source>
</evidence>
<protein>
    <recommendedName>
        <fullName evidence="3">DUF2188 domain-containing protein</fullName>
    </recommendedName>
</protein>
<evidence type="ECO:0000313" key="2">
    <source>
        <dbReference type="Proteomes" id="UP001056035"/>
    </source>
</evidence>
<dbReference type="Proteomes" id="UP001056035">
    <property type="component" value="Chromosome"/>
</dbReference>
<dbReference type="InterPro" id="IPR035069">
    <property type="entry name" value="TTHA1013/TTHA0281-like"/>
</dbReference>
<dbReference type="SUPFAM" id="SSF143100">
    <property type="entry name" value="TTHA1013/TTHA0281-like"/>
    <property type="match status" value="1"/>
</dbReference>
<name>A0ABY5DMZ0_9ACTN</name>
<accession>A0ABY5DMZ0</accession>
<dbReference type="RefSeq" id="WP_254569731.1">
    <property type="nucleotide sequence ID" value="NZ_CP098502.1"/>
</dbReference>
<reference evidence="1 2" key="1">
    <citation type="submission" date="2022-06" db="EMBL/GenBank/DDBJ databases">
        <title>Paraconexibacter antarcticus.</title>
        <authorList>
            <person name="Kim C.S."/>
        </authorList>
    </citation>
    <scope>NUCLEOTIDE SEQUENCE [LARGE SCALE GENOMIC DNA]</scope>
    <source>
        <strain evidence="1 2">02-257</strain>
    </source>
</reference>
<sequence>MTIRVLYHEDPPGWWAESPDSDGWTVAGDTYDDVRALVEDGVAFALTCAAEDRGETVDETALVVEHFVPAPARAA</sequence>
<gene>
    <name evidence="1" type="ORF">NBH00_16715</name>
</gene>